<sequence length="134" mass="14428">MKRWMQTIGGVLLAMGVGGLAIPDTGAWHDWFHPTLSHNLIHLISGGVFLAVSQREQARRWTSLGLGGLYLLAAIWGLFTDNLFGVLPSAAAMDTLHLLIGAASLYAGGIIDGAFKRSSTKVTQEQVQSRDENP</sequence>
<dbReference type="Pfam" id="PF14325">
    <property type="entry name" value="DUF4383"/>
    <property type="match status" value="1"/>
</dbReference>
<dbReference type="Proteomes" id="UP001157946">
    <property type="component" value="Unassembled WGS sequence"/>
</dbReference>
<name>A0AA45WT11_9BACL</name>
<evidence type="ECO:0000256" key="1">
    <source>
        <dbReference type="SAM" id="Phobius"/>
    </source>
</evidence>
<gene>
    <name evidence="2" type="ORF">SAMN06265361_1166</name>
</gene>
<proteinExistence type="predicted"/>
<dbReference type="RefSeq" id="WP_102991454.1">
    <property type="nucleotide sequence ID" value="NZ_FXTU01000016.1"/>
</dbReference>
<keyword evidence="1" id="KW-0812">Transmembrane</keyword>
<keyword evidence="3" id="KW-1185">Reference proteome</keyword>
<evidence type="ECO:0000313" key="2">
    <source>
        <dbReference type="EMBL" id="SMP36157.1"/>
    </source>
</evidence>
<accession>A0AA45WT11</accession>
<organism evidence="2 3">
    <name type="scientific">Laceyella tengchongensis</name>
    <dbReference type="NCBI Taxonomy" id="574699"/>
    <lineage>
        <taxon>Bacteria</taxon>
        <taxon>Bacillati</taxon>
        <taxon>Bacillota</taxon>
        <taxon>Bacilli</taxon>
        <taxon>Bacillales</taxon>
        <taxon>Thermoactinomycetaceae</taxon>
        <taxon>Laceyella</taxon>
    </lineage>
</organism>
<feature type="transmembrane region" description="Helical" evidence="1">
    <location>
        <begin position="31"/>
        <end position="52"/>
    </location>
</feature>
<dbReference type="EMBL" id="FXTU01000016">
    <property type="protein sequence ID" value="SMP36157.1"/>
    <property type="molecule type" value="Genomic_DNA"/>
</dbReference>
<keyword evidence="1" id="KW-1133">Transmembrane helix</keyword>
<dbReference type="AlphaFoldDB" id="A0AA45WT11"/>
<evidence type="ECO:0008006" key="4">
    <source>
        <dbReference type="Google" id="ProtNLM"/>
    </source>
</evidence>
<reference evidence="2" key="1">
    <citation type="submission" date="2017-05" db="EMBL/GenBank/DDBJ databases">
        <authorList>
            <person name="Varghese N."/>
            <person name="Submissions S."/>
        </authorList>
    </citation>
    <scope>NUCLEOTIDE SEQUENCE</scope>
    <source>
        <strain evidence="2">DSM 45262</strain>
    </source>
</reference>
<protein>
    <recommendedName>
        <fullName evidence="4">DUF4383 domain-containing protein</fullName>
    </recommendedName>
</protein>
<keyword evidence="1" id="KW-0472">Membrane</keyword>
<feature type="transmembrane region" description="Helical" evidence="1">
    <location>
        <begin position="96"/>
        <end position="115"/>
    </location>
</feature>
<comment type="caution">
    <text evidence="2">The sequence shown here is derived from an EMBL/GenBank/DDBJ whole genome shotgun (WGS) entry which is preliminary data.</text>
</comment>
<feature type="transmembrane region" description="Helical" evidence="1">
    <location>
        <begin position="64"/>
        <end position="84"/>
    </location>
</feature>
<evidence type="ECO:0000313" key="3">
    <source>
        <dbReference type="Proteomes" id="UP001157946"/>
    </source>
</evidence>